<evidence type="ECO:0000313" key="2">
    <source>
        <dbReference type="EMBL" id="GCE63548.1"/>
    </source>
</evidence>
<keyword evidence="1" id="KW-1133">Transmembrane helix</keyword>
<comment type="caution">
    <text evidence="2">The sequence shown here is derived from an EMBL/GenBank/DDBJ whole genome shotgun (WGS) entry which is preliminary data.</text>
</comment>
<dbReference type="AlphaFoldDB" id="A0A478FPW3"/>
<dbReference type="Proteomes" id="UP000324831">
    <property type="component" value="Unassembled WGS sequence"/>
</dbReference>
<name>A0A478FPW3_9MOLU</name>
<organism evidence="2 3">
    <name type="scientific">Candidatus Mycoplasma haematohominis</name>
    <dbReference type="NCBI Taxonomy" id="1494318"/>
    <lineage>
        <taxon>Bacteria</taxon>
        <taxon>Bacillati</taxon>
        <taxon>Mycoplasmatota</taxon>
        <taxon>Mollicutes</taxon>
        <taxon>Mycoplasmataceae</taxon>
        <taxon>Mycoplasma</taxon>
    </lineage>
</organism>
<sequence length="388" mass="45500">MKIFTIWFNKYGIPFLFIGSLGSGIKLYLGKQGYYFQTQKQNTFEDDITAASFNVPSYSSKVVEKQTFLKALQNTGYQVVNDSTKHEVLQNILIQRLYPTTHVKLDYKTNHMFAGSPEIKLIKSTYENKDKKVVEYLQRPTEEDTKKLKDACIKALQGERAKHDFSVPEENATKENKDTFAELSRLREWCTEPKIKDVLGRHKFRLVTDNRYKNKADYNIKQIIFGWFKKENNNKYWEKQSFLNKDEIDKILKNKNVDSFAQADEIQEEQIKVIRDKCSAILEKPFVRTNFYMPKDFLDSMENKTQSIDEFQEAALFCSEPTTSLDYVKDAMKGEAKKDFSQEDMKDYCYLQNKNVSDYTNIKTTDPFEGKTFWCAVRMIYSPKATSR</sequence>
<feature type="transmembrane region" description="Helical" evidence="1">
    <location>
        <begin position="12"/>
        <end position="29"/>
    </location>
</feature>
<evidence type="ECO:0000256" key="1">
    <source>
        <dbReference type="SAM" id="Phobius"/>
    </source>
</evidence>
<protein>
    <submittedName>
        <fullName evidence="2">Uncharacterized protein</fullName>
    </submittedName>
</protein>
<dbReference type="EMBL" id="BIMN01000002">
    <property type="protein sequence ID" value="GCE63548.1"/>
    <property type="molecule type" value="Genomic_DNA"/>
</dbReference>
<keyword evidence="1" id="KW-0472">Membrane</keyword>
<keyword evidence="1" id="KW-0812">Transmembrane</keyword>
<proteinExistence type="predicted"/>
<reference evidence="2 3" key="1">
    <citation type="submission" date="2019-01" db="EMBL/GenBank/DDBJ databases">
        <title>Draft genome sequences of Candidatus Mycoplasma haemohominis SWG34-3 identified from a patient with pyrexia, anemia and liver dysfunction.</title>
        <authorList>
            <person name="Sekizuka T."/>
            <person name="Hattori N."/>
            <person name="Katano H."/>
            <person name="Takuma T."/>
            <person name="Ito T."/>
            <person name="Arai N."/>
            <person name="Yanai R."/>
            <person name="Ishii S."/>
            <person name="Miura Y."/>
            <person name="Tokunaga T."/>
            <person name="Watanabe H."/>
            <person name="Nomura N."/>
            <person name="Eguchi J."/>
            <person name="Arai T."/>
            <person name="Hasegawa H."/>
            <person name="Nakamaki T."/>
            <person name="Wakita T."/>
            <person name="Niki Y."/>
            <person name="Kuroda M."/>
        </authorList>
    </citation>
    <scope>NUCLEOTIDE SEQUENCE [LARGE SCALE GENOMIC DNA]</scope>
    <source>
        <strain evidence="2">SWG34-3</strain>
    </source>
</reference>
<gene>
    <name evidence="2" type="ORF">MHSWG343_05450</name>
</gene>
<evidence type="ECO:0000313" key="3">
    <source>
        <dbReference type="Proteomes" id="UP000324831"/>
    </source>
</evidence>
<accession>A0A478FPW3</accession>